<evidence type="ECO:0000313" key="2">
    <source>
        <dbReference type="Proteomes" id="UP001446871"/>
    </source>
</evidence>
<accession>A0ABR1WLP9</accession>
<reference evidence="1 2" key="1">
    <citation type="submission" date="2023-01" db="EMBL/GenBank/DDBJ databases">
        <title>Analysis of 21 Apiospora genomes using comparative genomics revels a genus with tremendous synthesis potential of carbohydrate active enzymes and secondary metabolites.</title>
        <authorList>
            <person name="Sorensen T."/>
        </authorList>
    </citation>
    <scope>NUCLEOTIDE SEQUENCE [LARGE SCALE GENOMIC DNA]</scope>
    <source>
        <strain evidence="1 2">CBS 83171</strain>
    </source>
</reference>
<comment type="caution">
    <text evidence="1">The sequence shown here is derived from an EMBL/GenBank/DDBJ whole genome shotgun (WGS) entry which is preliminary data.</text>
</comment>
<dbReference type="EMBL" id="JAQQWM010000001">
    <property type="protein sequence ID" value="KAK8083391.1"/>
    <property type="molecule type" value="Genomic_DNA"/>
</dbReference>
<sequence>MRLQEAISVLQTDLRTRPIVRVDDDRRRQEITADKGTRPGPGIVAAQRLLRDLEDDVDELNQLALDIAAVPVRVRLSLAVIVATLGLPLAVSTAHAGSLSAVDASLKRLLYLQEGSSGLWG</sequence>
<protein>
    <submittedName>
        <fullName evidence="1">Uncharacterized protein</fullName>
    </submittedName>
</protein>
<evidence type="ECO:0000313" key="1">
    <source>
        <dbReference type="EMBL" id="KAK8083391.1"/>
    </source>
</evidence>
<dbReference type="Proteomes" id="UP001446871">
    <property type="component" value="Unassembled WGS sequence"/>
</dbReference>
<proteinExistence type="predicted"/>
<keyword evidence="2" id="KW-1185">Reference proteome</keyword>
<gene>
    <name evidence="1" type="ORF">PG996_002172</name>
</gene>
<organism evidence="1 2">
    <name type="scientific">Apiospora saccharicola</name>
    <dbReference type="NCBI Taxonomy" id="335842"/>
    <lineage>
        <taxon>Eukaryota</taxon>
        <taxon>Fungi</taxon>
        <taxon>Dikarya</taxon>
        <taxon>Ascomycota</taxon>
        <taxon>Pezizomycotina</taxon>
        <taxon>Sordariomycetes</taxon>
        <taxon>Xylariomycetidae</taxon>
        <taxon>Amphisphaeriales</taxon>
        <taxon>Apiosporaceae</taxon>
        <taxon>Apiospora</taxon>
    </lineage>
</organism>
<name>A0ABR1WLP9_9PEZI</name>